<feature type="region of interest" description="Disordered" evidence="1">
    <location>
        <begin position="1"/>
        <end position="23"/>
    </location>
</feature>
<dbReference type="InterPro" id="IPR018958">
    <property type="entry name" value="Knr4/Smi1-like_dom"/>
</dbReference>
<dbReference type="InterPro" id="IPR037883">
    <property type="entry name" value="Knr4/Smi1-like_sf"/>
</dbReference>
<dbReference type="Pfam" id="PF09346">
    <property type="entry name" value="SMI1_KNR4"/>
    <property type="match status" value="1"/>
</dbReference>
<evidence type="ECO:0000313" key="3">
    <source>
        <dbReference type="EMBL" id="URI06684.1"/>
    </source>
</evidence>
<reference evidence="3" key="1">
    <citation type="submission" date="2022-05" db="EMBL/GenBank/DDBJ databases">
        <title>An RpoN-dependent PEP-CTERM gene is involved in floc formation of an Aquincola tertiaricarbonis strain.</title>
        <authorList>
            <person name="Qiu D."/>
            <person name="Xia M."/>
        </authorList>
    </citation>
    <scope>NUCLEOTIDE SEQUENCE</scope>
    <source>
        <strain evidence="3">RN12</strain>
    </source>
</reference>
<dbReference type="SMART" id="SM00860">
    <property type="entry name" value="SMI1_KNR4"/>
    <property type="match status" value="1"/>
</dbReference>
<sequence>MQNAPRTHAPSARRMNSIQEGGGPVGVAELRLLPEPLTPQTFYTGIHYGHAGQTAQGAYDGTPNARSAGTPARIAAAEARLGVALPEGLRALYRVQNGGESCNVAVPLVPRPQRFEDILTPFGGYEDLHPTESLATAWDSFLAFATPQDEAMAYLFRKGTDRMVVLSQWYRRTLFLDYSRPGPPSVGHVDFDDPAWAERITRWPDFDAFFAELRRFEVL</sequence>
<proteinExistence type="predicted"/>
<accession>A0ABY4S2Q4</accession>
<gene>
    <name evidence="3" type="ORF">MW290_12330</name>
</gene>
<dbReference type="Proteomes" id="UP001056201">
    <property type="component" value="Chromosome 1"/>
</dbReference>
<feature type="domain" description="Knr4/Smi1-like" evidence="2">
    <location>
        <begin position="68"/>
        <end position="212"/>
    </location>
</feature>
<evidence type="ECO:0000259" key="2">
    <source>
        <dbReference type="SMART" id="SM00860"/>
    </source>
</evidence>
<keyword evidence="4" id="KW-1185">Reference proteome</keyword>
<evidence type="ECO:0000256" key="1">
    <source>
        <dbReference type="SAM" id="MobiDB-lite"/>
    </source>
</evidence>
<name>A0ABY4S2Q4_AQUTE</name>
<protein>
    <submittedName>
        <fullName evidence="3">SMI1/KNR4 family protein</fullName>
    </submittedName>
</protein>
<dbReference type="SUPFAM" id="SSF160631">
    <property type="entry name" value="SMI1/KNR4-like"/>
    <property type="match status" value="1"/>
</dbReference>
<evidence type="ECO:0000313" key="4">
    <source>
        <dbReference type="Proteomes" id="UP001056201"/>
    </source>
</evidence>
<dbReference type="EMBL" id="CP097635">
    <property type="protein sequence ID" value="URI06684.1"/>
    <property type="molecule type" value="Genomic_DNA"/>
</dbReference>
<organism evidence="3 4">
    <name type="scientific">Aquincola tertiaricarbonis</name>
    <dbReference type="NCBI Taxonomy" id="391953"/>
    <lineage>
        <taxon>Bacteria</taxon>
        <taxon>Pseudomonadati</taxon>
        <taxon>Pseudomonadota</taxon>
        <taxon>Betaproteobacteria</taxon>
        <taxon>Burkholderiales</taxon>
        <taxon>Sphaerotilaceae</taxon>
        <taxon>Aquincola</taxon>
    </lineage>
</organism>